<keyword evidence="15" id="KW-1185">Reference proteome</keyword>
<gene>
    <name evidence="14" type="ORF">M0813_04536</name>
</gene>
<dbReference type="Gene3D" id="3.40.50.2000">
    <property type="entry name" value="Glycogen Phosphorylase B"/>
    <property type="match status" value="2"/>
</dbReference>
<comment type="catalytic activity">
    <reaction evidence="8 10">
        <text>a beta-D-Man-(1-&gt;4)-beta-D-GlcNAc-(1-&gt;4)-alpha-D-GlcNAc-diphospho-di-trans,poly-cis-dolichol + GDP-alpha-D-mannose = an alpha-D-Man-(1-&gt;3)-beta-D-Man-(1-&gt;4)-beta-D-GlcNAc-(1-&gt;4)-alpha-D-GlcNAc-diphospho-di-trans,poly-cis-dolichol + GDP + H(+)</text>
        <dbReference type="Rhea" id="RHEA:29515"/>
        <dbReference type="Rhea" id="RHEA-COMP:19511"/>
        <dbReference type="Rhea" id="RHEA-COMP:19513"/>
        <dbReference type="ChEBI" id="CHEBI:15378"/>
        <dbReference type="ChEBI" id="CHEBI:57527"/>
        <dbReference type="ChEBI" id="CHEBI:58189"/>
        <dbReference type="ChEBI" id="CHEBI:58472"/>
        <dbReference type="ChEBI" id="CHEBI:132510"/>
        <dbReference type="EC" id="2.4.1.132"/>
    </reaction>
    <physiologicalReaction direction="left-to-right" evidence="8 10">
        <dbReference type="Rhea" id="RHEA:29516"/>
    </physiologicalReaction>
</comment>
<keyword evidence="6" id="KW-1133">Transmembrane helix</keyword>
<feature type="domain" description="Glycosyl transferase family 1" evidence="12">
    <location>
        <begin position="312"/>
        <end position="443"/>
    </location>
</feature>
<dbReference type="InterPro" id="IPR001296">
    <property type="entry name" value="Glyco_trans_1"/>
</dbReference>
<keyword evidence="4" id="KW-0812">Transmembrane</keyword>
<proteinExistence type="inferred from homology"/>
<keyword evidence="5" id="KW-0256">Endoplasmic reticulum</keyword>
<evidence type="ECO:0000256" key="7">
    <source>
        <dbReference type="ARBA" id="ARBA00023136"/>
    </source>
</evidence>
<comment type="subcellular location">
    <subcellularLocation>
        <location evidence="10">Endoplasmic reticulum membrane</location>
        <topology evidence="10">Single-pass membrane protein</topology>
    </subcellularLocation>
</comment>
<sequence length="480" mass="55653">MKIAFFHPDLGIGGAERLVVDAALGLQLKGYEVEFFTSHHSKTHCYTETKDGTLKVNTYGDWLPRTIFGKCHLICALIRAIYLTLVVAFLNWKGSKKYDLYFTDQIALYNPLLRLFSKTPIIFYCHFPDLLLSTNRKSVWKRIYRYPLDWVEEFSTKKAHLVLVNSKFTLKTFHSTFKSIKNSPRVLRPGINLDLKKSWEKRLEEGEDEKEIGLEIPSEAPVVLSINRFERKKGIDLALKALSKLNNQQEKETEKEKEKKLEKEKGKKNEKENEKENENENENEKENQKEKEKEKENENEKESKKEEIALKKSILIIAGGYDKRVVENVEHYKELKQLAEKLNIQDQIIFVRSFTEQQASYLLWRASCLVYTPINEHFGIVPVEAMWAGCPVVATNTGGPLESVKNGITGFLSEPNENEFASSIKKILTNKELQKKMGLEGKERVQRKFSLNAFSENLDNYVKETIQKHIKIKKVKKKDN</sequence>
<keyword evidence="7" id="KW-0472">Membrane</keyword>
<keyword evidence="2 10" id="KW-0328">Glycosyltransferase</keyword>
<dbReference type="EMBL" id="JAOAOG010000288">
    <property type="protein sequence ID" value="KAJ6232731.1"/>
    <property type="molecule type" value="Genomic_DNA"/>
</dbReference>
<evidence type="ECO:0000256" key="9">
    <source>
        <dbReference type="ARBA" id="ARBA00045104"/>
    </source>
</evidence>
<name>A0ABQ8XJC9_9EUKA</name>
<comment type="function">
    <text evidence="10">Mannosylates Man(2)GlcNAc(2)-dolichol diphosphate and Man(1)GlcNAc(2)-dolichol diphosphate to form Man(3)GlcNAc(2)-dolichol diphosphate.</text>
</comment>
<dbReference type="PANTHER" id="PTHR45918:SF1">
    <property type="entry name" value="ALPHA-1,3_1,6-MANNOSYLTRANSFERASE ALG2"/>
    <property type="match status" value="1"/>
</dbReference>
<dbReference type="EC" id="2.4.1.257" evidence="10"/>
<comment type="similarity">
    <text evidence="10">Belongs to the glycosyltransferase group 1 family.</text>
</comment>
<evidence type="ECO:0000256" key="3">
    <source>
        <dbReference type="ARBA" id="ARBA00022679"/>
    </source>
</evidence>
<feature type="compositionally biased region" description="Basic and acidic residues" evidence="11">
    <location>
        <begin position="249"/>
        <end position="304"/>
    </location>
</feature>
<dbReference type="PANTHER" id="PTHR45918">
    <property type="entry name" value="ALPHA-1,3/1,6-MANNOSYLTRANSFERASE ALG2"/>
    <property type="match status" value="1"/>
</dbReference>
<reference evidence="14" key="1">
    <citation type="submission" date="2022-08" db="EMBL/GenBank/DDBJ databases">
        <title>Novel sulfate-reducing endosymbionts in the free-living metamonad Anaeramoeba.</title>
        <authorList>
            <person name="Jerlstrom-Hultqvist J."/>
            <person name="Cepicka I."/>
            <person name="Gallot-Lavallee L."/>
            <person name="Salas-Leiva D."/>
            <person name="Curtis B.A."/>
            <person name="Zahonova K."/>
            <person name="Pipaliya S."/>
            <person name="Dacks J."/>
            <person name="Roger A.J."/>
        </authorList>
    </citation>
    <scope>NUCLEOTIDE SEQUENCE</scope>
    <source>
        <strain evidence="14">Schooner1</strain>
    </source>
</reference>
<dbReference type="Pfam" id="PF00534">
    <property type="entry name" value="Glycos_transf_1"/>
    <property type="match status" value="1"/>
</dbReference>
<dbReference type="CDD" id="cd03805">
    <property type="entry name" value="GT4_ALG2-like"/>
    <property type="match status" value="1"/>
</dbReference>
<comment type="pathway">
    <text evidence="1 10">Protein modification; protein glycosylation.</text>
</comment>
<dbReference type="EC" id="2.4.1.132" evidence="10"/>
<protein>
    <recommendedName>
        <fullName evidence="10">Alpha-1,3/1,6-mannosyltransferase ALG2</fullName>
        <ecNumber evidence="10">2.4.1.132</ecNumber>
        <ecNumber evidence="10">2.4.1.257</ecNumber>
    </recommendedName>
    <alternativeName>
        <fullName evidence="10">GDP-Man:Man(1)GlcNAc(2)-PP-Dol alpha-1,3-mannosyltransferase</fullName>
    </alternativeName>
</protein>
<comment type="catalytic activity">
    <reaction evidence="9 10">
        <text>an alpha-D-Man-(1-&gt;3)-beta-D-Man-(1-&gt;4)-beta-D-GlcNAc-(1-&gt;4)-alpha-D-GlcNAc-diphospho-di-trans,poly-cis-dolichol + GDP-alpha-D-mannose = an alpha-D-Man-(1-&gt;3)-[alpha-D-Man-(1-&gt;6)]-beta-D-Man-(1-&gt;4)-beta-D-GlcNAc-(1-&gt;4)-alpha-D-GlcNAc-diphospho-di-trans,poly-cis-dolichol + GDP + H(+)</text>
        <dbReference type="Rhea" id="RHEA:29519"/>
        <dbReference type="Rhea" id="RHEA-COMP:19513"/>
        <dbReference type="Rhea" id="RHEA-COMP:19515"/>
        <dbReference type="ChEBI" id="CHEBI:15378"/>
        <dbReference type="ChEBI" id="CHEBI:57527"/>
        <dbReference type="ChEBI" id="CHEBI:58189"/>
        <dbReference type="ChEBI" id="CHEBI:132510"/>
        <dbReference type="ChEBI" id="CHEBI:132511"/>
        <dbReference type="EC" id="2.4.1.257"/>
    </reaction>
    <physiologicalReaction direction="left-to-right" evidence="9 10">
        <dbReference type="Rhea" id="RHEA:29520"/>
    </physiologicalReaction>
</comment>
<evidence type="ECO:0000256" key="2">
    <source>
        <dbReference type="ARBA" id="ARBA00022676"/>
    </source>
</evidence>
<evidence type="ECO:0000313" key="14">
    <source>
        <dbReference type="EMBL" id="KAJ6232731.1"/>
    </source>
</evidence>
<dbReference type="InterPro" id="IPR027054">
    <property type="entry name" value="ALG2"/>
</dbReference>
<evidence type="ECO:0000259" key="13">
    <source>
        <dbReference type="Pfam" id="PF13439"/>
    </source>
</evidence>
<evidence type="ECO:0000259" key="12">
    <source>
        <dbReference type="Pfam" id="PF00534"/>
    </source>
</evidence>
<evidence type="ECO:0000256" key="11">
    <source>
        <dbReference type="SAM" id="MobiDB-lite"/>
    </source>
</evidence>
<evidence type="ECO:0000313" key="15">
    <source>
        <dbReference type="Proteomes" id="UP001150062"/>
    </source>
</evidence>
<evidence type="ECO:0000256" key="6">
    <source>
        <dbReference type="ARBA" id="ARBA00022989"/>
    </source>
</evidence>
<evidence type="ECO:0000256" key="1">
    <source>
        <dbReference type="ARBA" id="ARBA00004922"/>
    </source>
</evidence>
<evidence type="ECO:0000256" key="8">
    <source>
        <dbReference type="ARBA" id="ARBA00045103"/>
    </source>
</evidence>
<evidence type="ECO:0000256" key="5">
    <source>
        <dbReference type="ARBA" id="ARBA00022824"/>
    </source>
</evidence>
<dbReference type="Pfam" id="PF13439">
    <property type="entry name" value="Glyco_transf_4"/>
    <property type="match status" value="1"/>
</dbReference>
<feature type="region of interest" description="Disordered" evidence="11">
    <location>
        <begin position="247"/>
        <end position="304"/>
    </location>
</feature>
<dbReference type="SUPFAM" id="SSF53756">
    <property type="entry name" value="UDP-Glycosyltransferase/glycogen phosphorylase"/>
    <property type="match status" value="1"/>
</dbReference>
<feature type="domain" description="Glycosyltransferase subfamily 4-like N-terminal" evidence="13">
    <location>
        <begin position="12"/>
        <end position="194"/>
    </location>
</feature>
<evidence type="ECO:0000256" key="10">
    <source>
        <dbReference type="RuleBase" id="RU367136"/>
    </source>
</evidence>
<organism evidence="14 15">
    <name type="scientific">Anaeramoeba flamelloides</name>
    <dbReference type="NCBI Taxonomy" id="1746091"/>
    <lineage>
        <taxon>Eukaryota</taxon>
        <taxon>Metamonada</taxon>
        <taxon>Anaeramoebidae</taxon>
        <taxon>Anaeramoeba</taxon>
    </lineage>
</organism>
<keyword evidence="3 10" id="KW-0808">Transferase</keyword>
<accession>A0ABQ8XJC9</accession>
<comment type="caution">
    <text evidence="14">The sequence shown here is derived from an EMBL/GenBank/DDBJ whole genome shotgun (WGS) entry which is preliminary data.</text>
</comment>
<dbReference type="InterPro" id="IPR028098">
    <property type="entry name" value="Glyco_trans_4-like_N"/>
</dbReference>
<dbReference type="Proteomes" id="UP001150062">
    <property type="component" value="Unassembled WGS sequence"/>
</dbReference>
<evidence type="ECO:0000256" key="4">
    <source>
        <dbReference type="ARBA" id="ARBA00022692"/>
    </source>
</evidence>